<protein>
    <submittedName>
        <fullName evidence="2">Uncharacterized protein</fullName>
    </submittedName>
</protein>
<keyword evidence="1" id="KW-1133">Transmembrane helix</keyword>
<keyword evidence="3" id="KW-1185">Reference proteome</keyword>
<name>A0ABZ3J068_SPOA4</name>
<organism evidence="2 3">
    <name type="scientific">Sporomusa acidovorans (strain ATCC 49682 / DSM 3132 / Mol)</name>
    <dbReference type="NCBI Taxonomy" id="1123286"/>
    <lineage>
        <taxon>Bacteria</taxon>
        <taxon>Bacillati</taxon>
        <taxon>Bacillota</taxon>
        <taxon>Negativicutes</taxon>
        <taxon>Selenomonadales</taxon>
        <taxon>Sporomusaceae</taxon>
        <taxon>Sporomusa</taxon>
    </lineage>
</organism>
<proteinExistence type="predicted"/>
<keyword evidence="1" id="KW-0472">Membrane</keyword>
<dbReference type="Proteomes" id="UP000216052">
    <property type="component" value="Chromosome"/>
</dbReference>
<sequence length="44" mass="5294">MSQKFSVRNVIQKKYIFKLKALTQLYVTEYGMYFLLITIIFLSL</sequence>
<feature type="transmembrane region" description="Helical" evidence="1">
    <location>
        <begin position="21"/>
        <end position="42"/>
    </location>
</feature>
<gene>
    <name evidence="2" type="ORF">SPACI_016020</name>
</gene>
<evidence type="ECO:0000313" key="3">
    <source>
        <dbReference type="Proteomes" id="UP000216052"/>
    </source>
</evidence>
<accession>A0ABZ3J068</accession>
<evidence type="ECO:0000256" key="1">
    <source>
        <dbReference type="SAM" id="Phobius"/>
    </source>
</evidence>
<reference evidence="2" key="1">
    <citation type="submission" date="2024-05" db="EMBL/GenBank/DDBJ databases">
        <title>Isolation and characterization of Sporomusa carbonis sp. nov., a carboxydotrophic hydrogenogen in the genus of Sporomusa isolated from a charcoal burning pile.</title>
        <authorList>
            <person name="Boeer T."/>
            <person name="Rosenbaum F."/>
            <person name="Eysell L."/>
            <person name="Mueller V."/>
            <person name="Daniel R."/>
            <person name="Poehlein A."/>
        </authorList>
    </citation>
    <scope>NUCLEOTIDE SEQUENCE [LARGE SCALE GENOMIC DNA]</scope>
    <source>
        <strain evidence="2">DSM 3132</strain>
    </source>
</reference>
<keyword evidence="1" id="KW-0812">Transmembrane</keyword>
<evidence type="ECO:0000313" key="2">
    <source>
        <dbReference type="EMBL" id="XFO71568.1"/>
    </source>
</evidence>
<dbReference type="EMBL" id="CP155571">
    <property type="protein sequence ID" value="XFO71568.1"/>
    <property type="molecule type" value="Genomic_DNA"/>
</dbReference>